<dbReference type="InterPro" id="IPR054291">
    <property type="entry name" value="DUF7027"/>
</dbReference>
<feature type="transmembrane region" description="Helical" evidence="5">
    <location>
        <begin position="150"/>
        <end position="174"/>
    </location>
</feature>
<keyword evidence="2 5" id="KW-0812">Transmembrane</keyword>
<gene>
    <name evidence="7" type="ORF">CHIRRI_LOCUS13388</name>
</gene>
<reference evidence="7" key="2">
    <citation type="submission" date="2022-10" db="EMBL/GenBank/DDBJ databases">
        <authorList>
            <consortium name="ENA_rothamsted_submissions"/>
            <consortium name="culmorum"/>
            <person name="King R."/>
        </authorList>
    </citation>
    <scope>NUCLEOTIDE SEQUENCE</scope>
</reference>
<dbReference type="PANTHER" id="PTHR12479:SF10">
    <property type="entry name" value="LYSOSOMAL-ASSOCIATED TRANSMEMBRANE PROTEIN"/>
    <property type="match status" value="1"/>
</dbReference>
<evidence type="ECO:0000256" key="3">
    <source>
        <dbReference type="ARBA" id="ARBA00022989"/>
    </source>
</evidence>
<dbReference type="AlphaFoldDB" id="A0A9N9X028"/>
<name>A0A9N9X028_9DIPT</name>
<keyword evidence="4 5" id="KW-0472">Membrane</keyword>
<feature type="transmembrane region" description="Helical" evidence="5">
    <location>
        <begin position="15"/>
        <end position="36"/>
    </location>
</feature>
<organism evidence="7 8">
    <name type="scientific">Chironomus riparius</name>
    <dbReference type="NCBI Taxonomy" id="315576"/>
    <lineage>
        <taxon>Eukaryota</taxon>
        <taxon>Metazoa</taxon>
        <taxon>Ecdysozoa</taxon>
        <taxon>Arthropoda</taxon>
        <taxon>Hexapoda</taxon>
        <taxon>Insecta</taxon>
        <taxon>Pterygota</taxon>
        <taxon>Neoptera</taxon>
        <taxon>Endopterygota</taxon>
        <taxon>Diptera</taxon>
        <taxon>Nematocera</taxon>
        <taxon>Chironomoidea</taxon>
        <taxon>Chironomidae</taxon>
        <taxon>Chironominae</taxon>
        <taxon>Chironomus</taxon>
    </lineage>
</organism>
<proteinExistence type="predicted"/>
<dbReference type="EMBL" id="OU895880">
    <property type="protein sequence ID" value="CAG9810575.1"/>
    <property type="molecule type" value="Genomic_DNA"/>
</dbReference>
<dbReference type="Proteomes" id="UP001153620">
    <property type="component" value="Chromosome 4"/>
</dbReference>
<feature type="transmembrane region" description="Helical" evidence="5">
    <location>
        <begin position="48"/>
        <end position="70"/>
    </location>
</feature>
<protein>
    <recommendedName>
        <fullName evidence="6">DUF7027 domain-containing protein</fullName>
    </recommendedName>
</protein>
<evidence type="ECO:0000256" key="2">
    <source>
        <dbReference type="ARBA" id="ARBA00022692"/>
    </source>
</evidence>
<evidence type="ECO:0000256" key="1">
    <source>
        <dbReference type="ARBA" id="ARBA00004127"/>
    </source>
</evidence>
<evidence type="ECO:0000259" key="6">
    <source>
        <dbReference type="Pfam" id="PF22954"/>
    </source>
</evidence>
<sequence length="206" mass="23445">MNCDKKFLFTLRLETGGYALGLLHSGASVAVLVLYLNHLQRFSHIPVWWVLVLGVFWVFHFVASVMLLIGTAKRKSSFLIPFIVLYTIIFTIVATFAAFCVLEIIATNPRSEHKKVNTQQNISTLEMKRKMKEFKQNSVFNLKMDKKDHILLIVVVTIICLLCVYILSCVCALYDKLKEYPKEHKSLPILGNIVYGAVKKSESSES</sequence>
<feature type="transmembrane region" description="Helical" evidence="5">
    <location>
        <begin position="82"/>
        <end position="106"/>
    </location>
</feature>
<feature type="domain" description="DUF7027" evidence="6">
    <location>
        <begin position="27"/>
        <end position="103"/>
    </location>
</feature>
<dbReference type="GO" id="GO:0012505">
    <property type="term" value="C:endomembrane system"/>
    <property type="evidence" value="ECO:0007669"/>
    <property type="project" value="UniProtKB-SubCell"/>
</dbReference>
<dbReference type="GO" id="GO:0005765">
    <property type="term" value="C:lysosomal membrane"/>
    <property type="evidence" value="ECO:0007669"/>
    <property type="project" value="TreeGrafter"/>
</dbReference>
<keyword evidence="3 5" id="KW-1133">Transmembrane helix</keyword>
<dbReference type="Pfam" id="PF22954">
    <property type="entry name" value="DUF7027"/>
    <property type="match status" value="1"/>
</dbReference>
<reference evidence="7" key="1">
    <citation type="submission" date="2022-01" db="EMBL/GenBank/DDBJ databases">
        <authorList>
            <person name="King R."/>
        </authorList>
    </citation>
    <scope>NUCLEOTIDE SEQUENCE</scope>
</reference>
<keyword evidence="8" id="KW-1185">Reference proteome</keyword>
<evidence type="ECO:0000313" key="7">
    <source>
        <dbReference type="EMBL" id="CAG9810575.1"/>
    </source>
</evidence>
<dbReference type="InterPro" id="IPR051115">
    <property type="entry name" value="LAPTM_transporter"/>
</dbReference>
<evidence type="ECO:0000313" key="8">
    <source>
        <dbReference type="Proteomes" id="UP001153620"/>
    </source>
</evidence>
<evidence type="ECO:0000256" key="5">
    <source>
        <dbReference type="SAM" id="Phobius"/>
    </source>
</evidence>
<evidence type="ECO:0000256" key="4">
    <source>
        <dbReference type="ARBA" id="ARBA00023136"/>
    </source>
</evidence>
<dbReference type="PANTHER" id="PTHR12479">
    <property type="entry name" value="LYSOSOMAL-ASSOCIATED TRANSMEMBRANE PROTEIN"/>
    <property type="match status" value="1"/>
</dbReference>
<comment type="subcellular location">
    <subcellularLocation>
        <location evidence="1">Endomembrane system</location>
        <topology evidence="1">Multi-pass membrane protein</topology>
    </subcellularLocation>
</comment>
<accession>A0A9N9X028</accession>
<dbReference type="OrthoDB" id="10648750at2759"/>